<comment type="caution">
    <text evidence="1">The sequence shown here is derived from an EMBL/GenBank/DDBJ whole genome shotgun (WGS) entry which is preliminary data.</text>
</comment>
<sequence length="75" mass="8537">MQAIELEATITESHEIHLQLPDNIKASKAKVIVMYDEAATPVTKKRVFGQYRDKITIAETFDDELPVSFWLGDKT</sequence>
<evidence type="ECO:0000313" key="1">
    <source>
        <dbReference type="EMBL" id="TRW97167.1"/>
    </source>
</evidence>
<proteinExistence type="predicted"/>
<protein>
    <submittedName>
        <fullName evidence="1">Uncharacterized protein</fullName>
    </submittedName>
</protein>
<organism evidence="1 2">
    <name type="scientific">Candidatus Methylobacter oryzae</name>
    <dbReference type="NCBI Taxonomy" id="2497749"/>
    <lineage>
        <taxon>Bacteria</taxon>
        <taxon>Pseudomonadati</taxon>
        <taxon>Pseudomonadota</taxon>
        <taxon>Gammaproteobacteria</taxon>
        <taxon>Methylococcales</taxon>
        <taxon>Methylococcaceae</taxon>
        <taxon>Methylobacter</taxon>
    </lineage>
</organism>
<accession>A0ABY3CBZ5</accession>
<dbReference type="EMBL" id="RYFG02000074">
    <property type="protein sequence ID" value="TRW97167.1"/>
    <property type="molecule type" value="Genomic_DNA"/>
</dbReference>
<dbReference type="Proteomes" id="UP000733744">
    <property type="component" value="Unassembled WGS sequence"/>
</dbReference>
<dbReference type="RefSeq" id="WP_127026635.1">
    <property type="nucleotide sequence ID" value="NZ_RYFG02000074.1"/>
</dbReference>
<name>A0ABY3CBZ5_9GAMM</name>
<gene>
    <name evidence="1" type="ORF">EKO24_007820</name>
</gene>
<evidence type="ECO:0000313" key="2">
    <source>
        <dbReference type="Proteomes" id="UP000733744"/>
    </source>
</evidence>
<reference evidence="1 2" key="1">
    <citation type="journal article" date="2019" name="Antonie Van Leeuwenhoek">
        <title>Description of 'Ca. Methylobacter oryzae' KRF1, a novel species from the environmentally important Methylobacter clade 2.</title>
        <authorList>
            <person name="Khatri K."/>
            <person name="Mohite J.A."/>
            <person name="Pandit P.S."/>
            <person name="Bahulikar R."/>
            <person name="Rahalkar M.C."/>
        </authorList>
    </citation>
    <scope>NUCLEOTIDE SEQUENCE [LARGE SCALE GENOMIC DNA]</scope>
    <source>
        <strain evidence="1 2">KRF1</strain>
    </source>
</reference>
<keyword evidence="2" id="KW-1185">Reference proteome</keyword>